<comment type="caution">
    <text evidence="3">The sequence shown here is derived from an EMBL/GenBank/DDBJ whole genome shotgun (WGS) entry which is preliminary data.</text>
</comment>
<feature type="transmembrane region" description="Helical" evidence="1">
    <location>
        <begin position="44"/>
        <end position="61"/>
    </location>
</feature>
<reference evidence="3 4" key="1">
    <citation type="journal article" date="2019" name="Nat. Med.">
        <title>A library of human gut bacterial isolates paired with longitudinal multiomics data enables mechanistic microbiome research.</title>
        <authorList>
            <person name="Poyet M."/>
            <person name="Groussin M."/>
            <person name="Gibbons S.M."/>
            <person name="Avila-Pacheco J."/>
            <person name="Jiang X."/>
            <person name="Kearney S.M."/>
            <person name="Perrotta A.R."/>
            <person name="Berdy B."/>
            <person name="Zhao S."/>
            <person name="Lieberman T.D."/>
            <person name="Swanson P.K."/>
            <person name="Smith M."/>
            <person name="Roesemann S."/>
            <person name="Alexander J.E."/>
            <person name="Rich S.A."/>
            <person name="Livny J."/>
            <person name="Vlamakis H."/>
            <person name="Clish C."/>
            <person name="Bullock K."/>
            <person name="Deik A."/>
            <person name="Scott J."/>
            <person name="Pierce K.A."/>
            <person name="Xavier R.J."/>
            <person name="Alm E.J."/>
        </authorList>
    </citation>
    <scope>NUCLEOTIDE SEQUENCE [LARGE SCALE GENOMIC DNA]</scope>
    <source>
        <strain evidence="3 4">BIOML-A1</strain>
    </source>
</reference>
<evidence type="ECO:0000259" key="2">
    <source>
        <dbReference type="Pfam" id="PF01757"/>
    </source>
</evidence>
<feature type="transmembrane region" description="Helical" evidence="1">
    <location>
        <begin position="235"/>
        <end position="256"/>
    </location>
</feature>
<evidence type="ECO:0000313" key="3">
    <source>
        <dbReference type="EMBL" id="MTR82211.1"/>
    </source>
</evidence>
<dbReference type="InterPro" id="IPR052734">
    <property type="entry name" value="Nod_factor_acetyltransferase"/>
</dbReference>
<keyword evidence="1" id="KW-1133">Transmembrane helix</keyword>
<dbReference type="EMBL" id="WNAL01000022">
    <property type="protein sequence ID" value="MTR82211.1"/>
    <property type="molecule type" value="Genomic_DNA"/>
</dbReference>
<dbReference type="PANTHER" id="PTHR37312:SF1">
    <property type="entry name" value="MEMBRANE-BOUND ACYLTRANSFERASE YKRP-RELATED"/>
    <property type="match status" value="1"/>
</dbReference>
<feature type="transmembrane region" description="Helical" evidence="1">
    <location>
        <begin position="188"/>
        <end position="208"/>
    </location>
</feature>
<protein>
    <submittedName>
        <fullName evidence="3">Acyltransferase family protein</fullName>
    </submittedName>
</protein>
<evidence type="ECO:0000313" key="4">
    <source>
        <dbReference type="Proteomes" id="UP000446657"/>
    </source>
</evidence>
<keyword evidence="3" id="KW-0808">Transferase</keyword>
<organism evidence="3 4">
    <name type="scientific">Roseburia faecis</name>
    <dbReference type="NCBI Taxonomy" id="301302"/>
    <lineage>
        <taxon>Bacteria</taxon>
        <taxon>Bacillati</taxon>
        <taxon>Bacillota</taxon>
        <taxon>Clostridia</taxon>
        <taxon>Lachnospirales</taxon>
        <taxon>Lachnospiraceae</taxon>
        <taxon>Roseburia</taxon>
    </lineage>
</organism>
<dbReference type="InterPro" id="IPR002656">
    <property type="entry name" value="Acyl_transf_3_dom"/>
</dbReference>
<feature type="transmembrane region" description="Helical" evidence="1">
    <location>
        <begin position="157"/>
        <end position="176"/>
    </location>
</feature>
<feature type="transmembrane region" description="Helical" evidence="1">
    <location>
        <begin position="112"/>
        <end position="128"/>
    </location>
</feature>
<feature type="transmembrane region" description="Helical" evidence="1">
    <location>
        <begin position="81"/>
        <end position="100"/>
    </location>
</feature>
<feature type="transmembrane region" description="Helical" evidence="1">
    <location>
        <begin position="135"/>
        <end position="151"/>
    </location>
</feature>
<name>A0A844KPS3_9FIRM</name>
<evidence type="ECO:0000256" key="1">
    <source>
        <dbReference type="SAM" id="Phobius"/>
    </source>
</evidence>
<keyword evidence="1" id="KW-0472">Membrane</keyword>
<gene>
    <name evidence="3" type="ORF">GMD30_11025</name>
</gene>
<proteinExistence type="predicted"/>
<feature type="transmembrane region" description="Helical" evidence="1">
    <location>
        <begin position="295"/>
        <end position="315"/>
    </location>
</feature>
<keyword evidence="3" id="KW-0012">Acyltransferase</keyword>
<accession>A0A844KPS3</accession>
<sequence length="344" mass="39997">MCRMNKERDYFFDNLKAVLIFLVVLGHFLLPIHGESVLVVVKRLIYVFHMPLFVFVSGYFAKKIYKNGQYNFKKILYLIKAYIIFVIAIQIVYALCGFRDFSEINFFSQSGAPWYLFAMIVWYLTIPVIRKYKEIPVLIVTVALALIAGYFKNIGDFLCMSRILVFGPFFYLGYYMEQPVLERALRPVYRRVVVPAAVAICAGILAFGSKLKDELGMVYENISYYELDDVWEGPFVRLALMIAAFLISWAIMFFVPRGKTCLSVIGQNTMPVYMLHRILRDILMFAGIYDYLGDWGWFALFVLICLSICVIYLLVNPKVVNQVNKILTLYTPRLWGRIRRNQAI</sequence>
<feature type="domain" description="Acyltransferase 3" evidence="2">
    <location>
        <begin position="10"/>
        <end position="314"/>
    </location>
</feature>
<dbReference type="Proteomes" id="UP000446657">
    <property type="component" value="Unassembled WGS sequence"/>
</dbReference>
<keyword evidence="1" id="KW-0812">Transmembrane</keyword>
<dbReference type="PANTHER" id="PTHR37312">
    <property type="entry name" value="MEMBRANE-BOUND ACYLTRANSFERASE YKRP-RELATED"/>
    <property type="match status" value="1"/>
</dbReference>
<feature type="transmembrane region" description="Helical" evidence="1">
    <location>
        <begin position="268"/>
        <end position="289"/>
    </location>
</feature>
<dbReference type="Pfam" id="PF01757">
    <property type="entry name" value="Acyl_transf_3"/>
    <property type="match status" value="1"/>
</dbReference>
<dbReference type="AlphaFoldDB" id="A0A844KPS3"/>
<dbReference type="GO" id="GO:0016747">
    <property type="term" value="F:acyltransferase activity, transferring groups other than amino-acyl groups"/>
    <property type="evidence" value="ECO:0007669"/>
    <property type="project" value="InterPro"/>
</dbReference>